<name>A0A7D9I701_PARCT</name>
<dbReference type="AlphaFoldDB" id="A0A7D9I701"/>
<evidence type="ECO:0000256" key="6">
    <source>
        <dbReference type="ARBA" id="ARBA00023018"/>
    </source>
</evidence>
<dbReference type="GO" id="GO:0006886">
    <property type="term" value="P:intracellular protein transport"/>
    <property type="evidence" value="ECO:0007669"/>
    <property type="project" value="InterPro"/>
</dbReference>
<dbReference type="Gene3D" id="2.60.40.150">
    <property type="entry name" value="C2 domain"/>
    <property type="match status" value="2"/>
</dbReference>
<dbReference type="OrthoDB" id="270970at2759"/>
<dbReference type="InterPro" id="IPR013083">
    <property type="entry name" value="Znf_RING/FYVE/PHD"/>
</dbReference>
<gene>
    <name evidence="9" type="ORF">PACLA_8A063349</name>
</gene>
<dbReference type="Pfam" id="PF00168">
    <property type="entry name" value="C2"/>
    <property type="match status" value="2"/>
</dbReference>
<dbReference type="InterPro" id="IPR035892">
    <property type="entry name" value="C2_domain_sf"/>
</dbReference>
<feature type="compositionally biased region" description="Polar residues" evidence="8">
    <location>
        <begin position="327"/>
        <end position="346"/>
    </location>
</feature>
<dbReference type="SUPFAM" id="SSF49562">
    <property type="entry name" value="C2 domain (Calcium/lipid-binding domain, CaLB)"/>
    <property type="match status" value="2"/>
</dbReference>
<evidence type="ECO:0000256" key="3">
    <source>
        <dbReference type="ARBA" id="ARBA00022771"/>
    </source>
</evidence>
<dbReference type="GO" id="GO:0016020">
    <property type="term" value="C:membrane"/>
    <property type="evidence" value="ECO:0007669"/>
    <property type="project" value="InterPro"/>
</dbReference>
<dbReference type="CDD" id="cd04035">
    <property type="entry name" value="C2A_Rabphilin_Doc2"/>
    <property type="match status" value="1"/>
</dbReference>
<dbReference type="Gene3D" id="3.30.40.10">
    <property type="entry name" value="Zinc/RING finger domain, C3HC4 (zinc finger)"/>
    <property type="match status" value="1"/>
</dbReference>
<dbReference type="GO" id="GO:0008270">
    <property type="term" value="F:zinc ion binding"/>
    <property type="evidence" value="ECO:0007669"/>
    <property type="project" value="UniProtKB-KW"/>
</dbReference>
<keyword evidence="6" id="KW-0770">Synapse</keyword>
<evidence type="ECO:0000313" key="10">
    <source>
        <dbReference type="Proteomes" id="UP001152795"/>
    </source>
</evidence>
<comment type="caution">
    <text evidence="9">The sequence shown here is derived from an EMBL/GenBank/DDBJ whole genome shotgun (WGS) entry which is preliminary data.</text>
</comment>
<comment type="subcellular location">
    <subcellularLocation>
        <location evidence="7">Synapse</location>
    </subcellularLocation>
</comment>
<protein>
    <submittedName>
        <fullName evidence="9">Double C2-like domain-containing beta isoform X1</fullName>
    </submittedName>
</protein>
<dbReference type="EMBL" id="CACRXK020003407">
    <property type="protein sequence ID" value="CAB3998664.1"/>
    <property type="molecule type" value="Genomic_DNA"/>
</dbReference>
<feature type="compositionally biased region" description="Acidic residues" evidence="8">
    <location>
        <begin position="200"/>
        <end position="211"/>
    </location>
</feature>
<evidence type="ECO:0000256" key="1">
    <source>
        <dbReference type="ARBA" id="ARBA00022723"/>
    </source>
</evidence>
<dbReference type="InterPro" id="IPR041282">
    <property type="entry name" value="FYVE_2"/>
</dbReference>
<dbReference type="Pfam" id="PF02318">
    <property type="entry name" value="FYVE_2"/>
    <property type="match status" value="1"/>
</dbReference>
<reference evidence="9" key="1">
    <citation type="submission" date="2020-04" db="EMBL/GenBank/DDBJ databases">
        <authorList>
            <person name="Alioto T."/>
            <person name="Alioto T."/>
            <person name="Gomez Garrido J."/>
        </authorList>
    </citation>
    <scope>NUCLEOTIDE SEQUENCE</scope>
    <source>
        <strain evidence="9">A484AB</strain>
    </source>
</reference>
<dbReference type="Proteomes" id="UP001152795">
    <property type="component" value="Unassembled WGS sequence"/>
</dbReference>
<dbReference type="InterPro" id="IPR000008">
    <property type="entry name" value="C2_dom"/>
</dbReference>
<evidence type="ECO:0000313" key="9">
    <source>
        <dbReference type="EMBL" id="CAB3998664.1"/>
    </source>
</evidence>
<organism evidence="9 10">
    <name type="scientific">Paramuricea clavata</name>
    <name type="common">Red gorgonian</name>
    <name type="synonym">Violescent sea-whip</name>
    <dbReference type="NCBI Taxonomy" id="317549"/>
    <lineage>
        <taxon>Eukaryota</taxon>
        <taxon>Metazoa</taxon>
        <taxon>Cnidaria</taxon>
        <taxon>Anthozoa</taxon>
        <taxon>Octocorallia</taxon>
        <taxon>Malacalcyonacea</taxon>
        <taxon>Plexauridae</taxon>
        <taxon>Paramuricea</taxon>
    </lineage>
</organism>
<dbReference type="InterPro" id="IPR017455">
    <property type="entry name" value="Znf_FYVE-rel"/>
</dbReference>
<dbReference type="InterPro" id="IPR043566">
    <property type="entry name" value="Rabphilin/DOC2/Noc2"/>
</dbReference>
<keyword evidence="5" id="KW-0106">Calcium</keyword>
<evidence type="ECO:0000256" key="7">
    <source>
        <dbReference type="ARBA" id="ARBA00034103"/>
    </source>
</evidence>
<dbReference type="PROSITE" id="PS50916">
    <property type="entry name" value="RABBD"/>
    <property type="match status" value="1"/>
</dbReference>
<sequence length="650" mass="73652">MEADEKLLVEDPWVCPNDRELGLRAKLDSGWSFYTNRQQTGKKLLIKEDEIGTIEAIIKKAEEVTLREEYRIGRLVDRLENIKNNAQGNGITTCLLCDEKFGKITATPIKCSICEKAACGKCGVDTMSSGNVPIFLCKLCNEQREFWKKSGAWFFRQLPKHELPSARERHYMASGSFIVSTPELKNKKGNLLSQASEMYSDSDVESDVSSEADDHTRRRAAYRKSQASVSQHETYQHDDENDGHKAGVDDYSSRHSSVLSLDDDRLSRSETPSPSLSNQRGSQHSGHDVSEDESESRNSMILRRSPLMVRKKKRPSNGSVDRRGSGVSWSSDIVSEQNTSHASGNENTEDELYAVDGARGELRGPLGVIEFTVNFIKDARRLDVHIHNAKGLRAMDSNGLSDPYVKVHLLPGANKGNKTRTRTQHKTLNPMFNETLTYHGVTEDDMKSKTLRLQVLDEDKLRRNDFIGETVVPLKSILITNNKKMQKILEPKSETGMDTPSRDDGLGRIYMSLCFVSKESKLVVGILRCCSLVAMDLNGYSDPYVKCYLLPDPNRKTKRRTKVKKRNLNPEFNEHFSYKIAHHELANRTLEVTVWDHDVGKSNDFIGGVHLGIHAKDSLLKQWFEALKYPNKESRYWHVLTREITLNEAE</sequence>
<dbReference type="SMART" id="SM00239">
    <property type="entry name" value="C2"/>
    <property type="match status" value="2"/>
</dbReference>
<dbReference type="PANTHER" id="PTHR45729">
    <property type="entry name" value="RABPHILIN, ISOFORM A"/>
    <property type="match status" value="1"/>
</dbReference>
<feature type="compositionally biased region" description="Basic and acidic residues" evidence="8">
    <location>
        <begin position="234"/>
        <end position="253"/>
    </location>
</feature>
<dbReference type="InterPro" id="IPR001565">
    <property type="entry name" value="Synaptotagmin"/>
</dbReference>
<evidence type="ECO:0000256" key="4">
    <source>
        <dbReference type="ARBA" id="ARBA00022833"/>
    </source>
</evidence>
<dbReference type="InterPro" id="IPR011011">
    <property type="entry name" value="Znf_FYVE_PHD"/>
</dbReference>
<keyword evidence="10" id="KW-1185">Reference proteome</keyword>
<dbReference type="GO" id="GO:0031267">
    <property type="term" value="F:small GTPase binding"/>
    <property type="evidence" value="ECO:0007669"/>
    <property type="project" value="InterPro"/>
</dbReference>
<dbReference type="GO" id="GO:0045202">
    <property type="term" value="C:synapse"/>
    <property type="evidence" value="ECO:0007669"/>
    <property type="project" value="UniProtKB-SubCell"/>
</dbReference>
<feature type="region of interest" description="Disordered" evidence="8">
    <location>
        <begin position="198"/>
        <end position="349"/>
    </location>
</feature>
<keyword evidence="2" id="KW-0677">Repeat</keyword>
<keyword evidence="4" id="KW-0862">Zinc</keyword>
<dbReference type="InterPro" id="IPR047022">
    <property type="entry name" value="Rabphilin_Doc2_C2A"/>
</dbReference>
<evidence type="ECO:0000256" key="8">
    <source>
        <dbReference type="SAM" id="MobiDB-lite"/>
    </source>
</evidence>
<dbReference type="PROSITE" id="PS50178">
    <property type="entry name" value="ZF_FYVE"/>
    <property type="match status" value="1"/>
</dbReference>
<dbReference type="SUPFAM" id="SSF57903">
    <property type="entry name" value="FYVE/PHD zinc finger"/>
    <property type="match status" value="1"/>
</dbReference>
<keyword evidence="1" id="KW-0479">Metal-binding</keyword>
<feature type="compositionally biased region" description="Polar residues" evidence="8">
    <location>
        <begin position="270"/>
        <end position="284"/>
    </location>
</feature>
<dbReference type="InterPro" id="IPR010911">
    <property type="entry name" value="Rab_BD"/>
</dbReference>
<dbReference type="PROSITE" id="PS50004">
    <property type="entry name" value="C2"/>
    <property type="match status" value="2"/>
</dbReference>
<accession>A0A7D9I701</accession>
<keyword evidence="3" id="KW-0863">Zinc-finger</keyword>
<evidence type="ECO:0000256" key="5">
    <source>
        <dbReference type="ARBA" id="ARBA00022837"/>
    </source>
</evidence>
<evidence type="ECO:0000256" key="2">
    <source>
        <dbReference type="ARBA" id="ARBA00022737"/>
    </source>
</evidence>
<dbReference type="PRINTS" id="PR00360">
    <property type="entry name" value="C2DOMAIN"/>
</dbReference>
<proteinExistence type="predicted"/>
<dbReference type="PANTHER" id="PTHR45729:SF6">
    <property type="entry name" value="RABPHILIN, ISOFORM A"/>
    <property type="match status" value="1"/>
</dbReference>
<dbReference type="PRINTS" id="PR00399">
    <property type="entry name" value="SYNAPTOTAGMN"/>
</dbReference>
<dbReference type="GO" id="GO:0006887">
    <property type="term" value="P:exocytosis"/>
    <property type="evidence" value="ECO:0007669"/>
    <property type="project" value="TreeGrafter"/>
</dbReference>